<dbReference type="GO" id="GO:0005840">
    <property type="term" value="C:ribosome"/>
    <property type="evidence" value="ECO:0007669"/>
    <property type="project" value="UniProtKB-KW"/>
</dbReference>
<protein>
    <recommendedName>
        <fullName evidence="6">60S ribosomal protein L34</fullName>
    </recommendedName>
</protein>
<dbReference type="GO" id="GO:1990904">
    <property type="term" value="C:ribonucleoprotein complex"/>
    <property type="evidence" value="ECO:0007669"/>
    <property type="project" value="UniProtKB-KW"/>
</dbReference>
<dbReference type="EMBL" id="JACGCM010001183">
    <property type="protein sequence ID" value="KAF6160037.1"/>
    <property type="molecule type" value="Genomic_DNA"/>
</dbReference>
<evidence type="ECO:0008006" key="6">
    <source>
        <dbReference type="Google" id="ProtNLM"/>
    </source>
</evidence>
<dbReference type="OrthoDB" id="2014006at2759"/>
<dbReference type="Proteomes" id="UP000541444">
    <property type="component" value="Unassembled WGS sequence"/>
</dbReference>
<dbReference type="GO" id="GO:0003735">
    <property type="term" value="F:structural constituent of ribosome"/>
    <property type="evidence" value="ECO:0007669"/>
    <property type="project" value="InterPro"/>
</dbReference>
<dbReference type="AlphaFoldDB" id="A0A7J7MYW0"/>
<gene>
    <name evidence="4" type="ORF">GIB67_033121</name>
</gene>
<dbReference type="PRINTS" id="PR01250">
    <property type="entry name" value="RIBOSOMALL34"/>
</dbReference>
<reference evidence="4 5" key="1">
    <citation type="journal article" date="2020" name="IScience">
        <title>Genome Sequencing of the Endangered Kingdonia uniflora (Circaeasteraceae, Ranunculales) Reveals Potential Mechanisms of Evolutionary Specialization.</title>
        <authorList>
            <person name="Sun Y."/>
            <person name="Deng T."/>
            <person name="Zhang A."/>
            <person name="Moore M.J."/>
            <person name="Landis J.B."/>
            <person name="Lin N."/>
            <person name="Zhang H."/>
            <person name="Zhang X."/>
            <person name="Huang J."/>
            <person name="Zhang X."/>
            <person name="Sun H."/>
            <person name="Wang H."/>
        </authorList>
    </citation>
    <scope>NUCLEOTIDE SEQUENCE [LARGE SCALE GENOMIC DNA]</scope>
    <source>
        <strain evidence="4">TB1705</strain>
        <tissue evidence="4">Leaf</tissue>
    </source>
</reference>
<keyword evidence="3" id="KW-0687">Ribonucleoprotein</keyword>
<sequence>MTIKSLNDGRYKVKLLVQRSKVISRVGESLAGQTAVVEVKSDISNWGKFGDVFSSVSCMLMRSRTSKTLWERRRLKSATMVQRLTYRSRHSYATKSNQNRVVKTPGGKLVYQRTKKRASGPKCPVTGKRIQGIPHLRPAEYKRSRLSRNRRTVNRAYGGVLSGGAVRERIIRAFLVEEQKIVKKVLKIQKLKEKTTKS</sequence>
<dbReference type="PANTHER" id="PTHR10759">
    <property type="entry name" value="60S RIBOSOMAL PROTEIN L34"/>
    <property type="match status" value="1"/>
</dbReference>
<dbReference type="Gene3D" id="6.20.340.10">
    <property type="match status" value="1"/>
</dbReference>
<name>A0A7J7MYW0_9MAGN</name>
<dbReference type="InterPro" id="IPR018065">
    <property type="entry name" value="Ribosomal_eL34_CS"/>
</dbReference>
<comment type="caution">
    <text evidence="4">The sequence shown here is derived from an EMBL/GenBank/DDBJ whole genome shotgun (WGS) entry which is preliminary data.</text>
</comment>
<dbReference type="GO" id="GO:0006412">
    <property type="term" value="P:translation"/>
    <property type="evidence" value="ECO:0007669"/>
    <property type="project" value="InterPro"/>
</dbReference>
<evidence type="ECO:0000256" key="2">
    <source>
        <dbReference type="ARBA" id="ARBA00022980"/>
    </source>
</evidence>
<keyword evidence="5" id="KW-1185">Reference proteome</keyword>
<dbReference type="Gene3D" id="6.20.370.70">
    <property type="match status" value="1"/>
</dbReference>
<proteinExistence type="inferred from homology"/>
<dbReference type="InterPro" id="IPR008195">
    <property type="entry name" value="Ribosomal_eL34"/>
</dbReference>
<keyword evidence="2" id="KW-0689">Ribosomal protein</keyword>
<dbReference type="InterPro" id="IPR038562">
    <property type="entry name" value="Ribosomal_eL34_C_sf"/>
</dbReference>
<evidence type="ECO:0000313" key="5">
    <source>
        <dbReference type="Proteomes" id="UP000541444"/>
    </source>
</evidence>
<comment type="similarity">
    <text evidence="1">Belongs to the eukaryotic ribosomal protein eL34 family.</text>
</comment>
<evidence type="ECO:0000313" key="4">
    <source>
        <dbReference type="EMBL" id="KAF6160037.1"/>
    </source>
</evidence>
<organism evidence="4 5">
    <name type="scientific">Kingdonia uniflora</name>
    <dbReference type="NCBI Taxonomy" id="39325"/>
    <lineage>
        <taxon>Eukaryota</taxon>
        <taxon>Viridiplantae</taxon>
        <taxon>Streptophyta</taxon>
        <taxon>Embryophyta</taxon>
        <taxon>Tracheophyta</taxon>
        <taxon>Spermatophyta</taxon>
        <taxon>Magnoliopsida</taxon>
        <taxon>Ranunculales</taxon>
        <taxon>Circaeasteraceae</taxon>
        <taxon>Kingdonia</taxon>
    </lineage>
</organism>
<evidence type="ECO:0000256" key="1">
    <source>
        <dbReference type="ARBA" id="ARBA00009875"/>
    </source>
</evidence>
<accession>A0A7J7MYW0</accession>
<evidence type="ECO:0000256" key="3">
    <source>
        <dbReference type="ARBA" id="ARBA00023274"/>
    </source>
</evidence>
<dbReference type="PROSITE" id="PS01145">
    <property type="entry name" value="RIBOSOMAL_L34E"/>
    <property type="match status" value="1"/>
</dbReference>
<dbReference type="Pfam" id="PF01199">
    <property type="entry name" value="Ribosomal_L34e"/>
    <property type="match status" value="1"/>
</dbReference>